<accession>A0A4Z0NCW8</accession>
<dbReference type="GO" id="GO:0008757">
    <property type="term" value="F:S-adenosylmethionine-dependent methyltransferase activity"/>
    <property type="evidence" value="ECO:0007669"/>
    <property type="project" value="InterPro"/>
</dbReference>
<dbReference type="PANTHER" id="PTHR43464:SF19">
    <property type="entry name" value="UBIQUINONE BIOSYNTHESIS O-METHYLTRANSFERASE, MITOCHONDRIAL"/>
    <property type="match status" value="1"/>
</dbReference>
<dbReference type="EMBL" id="SRLB01000061">
    <property type="protein sequence ID" value="TGD92489.1"/>
    <property type="molecule type" value="Genomic_DNA"/>
</dbReference>
<organism evidence="5 6">
    <name type="scientific">Methylobacterium nonmethylotrophicum</name>
    <dbReference type="NCBI Taxonomy" id="1141884"/>
    <lineage>
        <taxon>Bacteria</taxon>
        <taxon>Pseudomonadati</taxon>
        <taxon>Pseudomonadota</taxon>
        <taxon>Alphaproteobacteria</taxon>
        <taxon>Hyphomicrobiales</taxon>
        <taxon>Methylobacteriaceae</taxon>
        <taxon>Methylobacterium</taxon>
    </lineage>
</organism>
<dbReference type="GO" id="GO:0032259">
    <property type="term" value="P:methylation"/>
    <property type="evidence" value="ECO:0007669"/>
    <property type="project" value="UniProtKB-KW"/>
</dbReference>
<keyword evidence="3" id="KW-0949">S-adenosyl-L-methionine</keyword>
<comment type="caution">
    <text evidence="5">The sequence shown here is derived from an EMBL/GenBank/DDBJ whole genome shotgun (WGS) entry which is preliminary data.</text>
</comment>
<reference evidence="5 6" key="1">
    <citation type="submission" date="2019-04" db="EMBL/GenBank/DDBJ databases">
        <authorList>
            <person name="Feng G."/>
            <person name="Zhu H."/>
        </authorList>
    </citation>
    <scope>NUCLEOTIDE SEQUENCE [LARGE SCALE GENOMIC DNA]</scope>
    <source>
        <strain evidence="5 6">6HR-1</strain>
    </source>
</reference>
<evidence type="ECO:0000259" key="4">
    <source>
        <dbReference type="Pfam" id="PF08241"/>
    </source>
</evidence>
<feature type="domain" description="Methyltransferase type 11" evidence="4">
    <location>
        <begin position="62"/>
        <end position="158"/>
    </location>
</feature>
<evidence type="ECO:0000313" key="5">
    <source>
        <dbReference type="EMBL" id="TGD92489.1"/>
    </source>
</evidence>
<keyword evidence="6" id="KW-1185">Reference proteome</keyword>
<sequence>MLNAGASARRDNQFGRDAYSMSETRQPHSAEHFTNDRDHWWNADYLDLLQQRYALQTCRRVLEFGAGIGHWTVLLRGLCAPDATFTLIEREPEWIAALERRFSDQPGIAAVCADVTDMPTFDAPFDLVTCQTLLMHIADVEEVLRAARRLLRPGGLLLVVEPNNLANRLQATPDSGLTPEEFGALAALWWAWEIGRTKRGFGREWIAEELPRLIVRAGFTNLTASQNDKLFLRYPPYDTLDQTVVHGSLTEAIAAATELEPRTQVWDYCLAGGLDALGFERGWAALEMLARRTSDGLCAGSLSSAGLANFCVFGARAPFS</sequence>
<keyword evidence="1 5" id="KW-0489">Methyltransferase</keyword>
<protein>
    <submittedName>
        <fullName evidence="5">Class I SAM-dependent methyltransferase</fullName>
    </submittedName>
</protein>
<name>A0A4Z0NCW8_9HYPH</name>
<dbReference type="Gene3D" id="3.40.50.150">
    <property type="entry name" value="Vaccinia Virus protein VP39"/>
    <property type="match status" value="1"/>
</dbReference>
<proteinExistence type="predicted"/>
<dbReference type="AlphaFoldDB" id="A0A4Z0NCW8"/>
<evidence type="ECO:0000256" key="3">
    <source>
        <dbReference type="ARBA" id="ARBA00022691"/>
    </source>
</evidence>
<dbReference type="Pfam" id="PF08241">
    <property type="entry name" value="Methyltransf_11"/>
    <property type="match status" value="1"/>
</dbReference>
<dbReference type="SUPFAM" id="SSF53335">
    <property type="entry name" value="S-adenosyl-L-methionine-dependent methyltransferases"/>
    <property type="match status" value="1"/>
</dbReference>
<dbReference type="Proteomes" id="UP000297535">
    <property type="component" value="Unassembled WGS sequence"/>
</dbReference>
<evidence type="ECO:0000256" key="2">
    <source>
        <dbReference type="ARBA" id="ARBA00022679"/>
    </source>
</evidence>
<keyword evidence="2 5" id="KW-0808">Transferase</keyword>
<dbReference type="InterPro" id="IPR013216">
    <property type="entry name" value="Methyltransf_11"/>
</dbReference>
<evidence type="ECO:0000313" key="6">
    <source>
        <dbReference type="Proteomes" id="UP000297535"/>
    </source>
</evidence>
<gene>
    <name evidence="5" type="ORF">EU555_34640</name>
</gene>
<dbReference type="PANTHER" id="PTHR43464">
    <property type="entry name" value="METHYLTRANSFERASE"/>
    <property type="match status" value="1"/>
</dbReference>
<dbReference type="OrthoDB" id="9777830at2"/>
<dbReference type="InterPro" id="IPR029063">
    <property type="entry name" value="SAM-dependent_MTases_sf"/>
</dbReference>
<evidence type="ECO:0000256" key="1">
    <source>
        <dbReference type="ARBA" id="ARBA00022603"/>
    </source>
</evidence>
<dbReference type="CDD" id="cd02440">
    <property type="entry name" value="AdoMet_MTases"/>
    <property type="match status" value="1"/>
</dbReference>